<evidence type="ECO:0000256" key="3">
    <source>
        <dbReference type="ARBA" id="ARBA00022741"/>
    </source>
</evidence>
<dbReference type="PANTHER" id="PTHR11472:SF34">
    <property type="entry name" value="REGULATOR OF TELOMERE ELONGATION HELICASE 1"/>
    <property type="match status" value="1"/>
</dbReference>
<dbReference type="Gene3D" id="3.40.50.300">
    <property type="entry name" value="P-loop containing nucleotide triphosphate hydrolases"/>
    <property type="match status" value="2"/>
</dbReference>
<feature type="coiled-coil region" evidence="13">
    <location>
        <begin position="234"/>
        <end position="264"/>
    </location>
</feature>
<accession>A0A381RNX6</accession>
<evidence type="ECO:0000256" key="13">
    <source>
        <dbReference type="SAM" id="Coils"/>
    </source>
</evidence>
<keyword evidence="3" id="KW-0547">Nucleotide-binding</keyword>
<evidence type="ECO:0000256" key="4">
    <source>
        <dbReference type="ARBA" id="ARBA00022763"/>
    </source>
</evidence>
<evidence type="ECO:0000256" key="7">
    <source>
        <dbReference type="ARBA" id="ARBA00022840"/>
    </source>
</evidence>
<organism evidence="15">
    <name type="scientific">marine metagenome</name>
    <dbReference type="NCBI Taxonomy" id="408172"/>
    <lineage>
        <taxon>unclassified sequences</taxon>
        <taxon>metagenomes</taxon>
        <taxon>ecological metagenomes</taxon>
    </lineage>
</organism>
<reference evidence="15" key="1">
    <citation type="submission" date="2018-05" db="EMBL/GenBank/DDBJ databases">
        <authorList>
            <person name="Lanie J.A."/>
            <person name="Ng W.-L."/>
            <person name="Kazmierczak K.M."/>
            <person name="Andrzejewski T.M."/>
            <person name="Davidsen T.M."/>
            <person name="Wayne K.J."/>
            <person name="Tettelin H."/>
            <person name="Glass J.I."/>
            <person name="Rusch D."/>
            <person name="Podicherti R."/>
            <person name="Tsui H.-C.T."/>
            <person name="Winkler M.E."/>
        </authorList>
    </citation>
    <scope>NUCLEOTIDE SEQUENCE</scope>
</reference>
<dbReference type="Gene3D" id="1.10.275.40">
    <property type="match status" value="1"/>
</dbReference>
<dbReference type="GO" id="GO:0003677">
    <property type="term" value="F:DNA binding"/>
    <property type="evidence" value="ECO:0007669"/>
    <property type="project" value="UniProtKB-KW"/>
</dbReference>
<dbReference type="PANTHER" id="PTHR11472">
    <property type="entry name" value="DNA REPAIR DEAD HELICASE RAD3/XP-D SUBFAMILY MEMBER"/>
    <property type="match status" value="1"/>
</dbReference>
<dbReference type="GO" id="GO:0051539">
    <property type="term" value="F:4 iron, 4 sulfur cluster binding"/>
    <property type="evidence" value="ECO:0007669"/>
    <property type="project" value="UniProtKB-KW"/>
</dbReference>
<evidence type="ECO:0000256" key="2">
    <source>
        <dbReference type="ARBA" id="ARBA00022723"/>
    </source>
</evidence>
<dbReference type="SMART" id="SM00491">
    <property type="entry name" value="HELICc2"/>
    <property type="match status" value="1"/>
</dbReference>
<keyword evidence="8" id="KW-0408">Iron</keyword>
<evidence type="ECO:0000256" key="12">
    <source>
        <dbReference type="ARBA" id="ARBA00023235"/>
    </source>
</evidence>
<evidence type="ECO:0000256" key="9">
    <source>
        <dbReference type="ARBA" id="ARBA00023014"/>
    </source>
</evidence>
<feature type="domain" description="Helicase ATP-binding" evidence="14">
    <location>
        <begin position="8"/>
        <end position="283"/>
    </location>
</feature>
<proteinExistence type="predicted"/>
<keyword evidence="6" id="KW-0347">Helicase</keyword>
<dbReference type="GO" id="GO:0016818">
    <property type="term" value="F:hydrolase activity, acting on acid anhydrides, in phosphorus-containing anhydrides"/>
    <property type="evidence" value="ECO:0007669"/>
    <property type="project" value="InterPro"/>
</dbReference>
<protein>
    <recommendedName>
        <fullName evidence="14">Helicase ATP-binding domain-containing protein</fullName>
    </recommendedName>
</protein>
<keyword evidence="1" id="KW-0004">4Fe-4S</keyword>
<dbReference type="Gene3D" id="1.10.30.20">
    <property type="entry name" value="Bacterial XPD DNA helicase, FeS cluster domain"/>
    <property type="match status" value="1"/>
</dbReference>
<dbReference type="AlphaFoldDB" id="A0A381RNX6"/>
<evidence type="ECO:0000256" key="5">
    <source>
        <dbReference type="ARBA" id="ARBA00022801"/>
    </source>
</evidence>
<evidence type="ECO:0000256" key="8">
    <source>
        <dbReference type="ARBA" id="ARBA00023004"/>
    </source>
</evidence>
<dbReference type="InterPro" id="IPR006554">
    <property type="entry name" value="Helicase-like_DEXD_c2"/>
</dbReference>
<dbReference type="InterPro" id="IPR042493">
    <property type="entry name" value="XPD_DNA_FeS"/>
</dbReference>
<keyword evidence="4" id="KW-0227">DNA damage</keyword>
<evidence type="ECO:0000313" key="15">
    <source>
        <dbReference type="EMBL" id="SUZ90603.1"/>
    </source>
</evidence>
<keyword evidence="10" id="KW-0238">DNA-binding</keyword>
<dbReference type="EMBL" id="UINC01001908">
    <property type="protein sequence ID" value="SUZ90603.1"/>
    <property type="molecule type" value="Genomic_DNA"/>
</dbReference>
<dbReference type="InterPro" id="IPR027417">
    <property type="entry name" value="P-loop_NTPase"/>
</dbReference>
<evidence type="ECO:0000256" key="6">
    <source>
        <dbReference type="ARBA" id="ARBA00022806"/>
    </source>
</evidence>
<keyword evidence="12" id="KW-0413">Isomerase</keyword>
<dbReference type="GO" id="GO:0005524">
    <property type="term" value="F:ATP binding"/>
    <property type="evidence" value="ECO:0007669"/>
    <property type="project" value="UniProtKB-KW"/>
</dbReference>
<dbReference type="InterPro" id="IPR006555">
    <property type="entry name" value="ATP-dep_Helicase_C"/>
</dbReference>
<dbReference type="InterPro" id="IPR045028">
    <property type="entry name" value="DinG/Rad3-like"/>
</dbReference>
<evidence type="ECO:0000256" key="1">
    <source>
        <dbReference type="ARBA" id="ARBA00022485"/>
    </source>
</evidence>
<evidence type="ECO:0000256" key="10">
    <source>
        <dbReference type="ARBA" id="ARBA00023125"/>
    </source>
</evidence>
<dbReference type="GO" id="GO:0006281">
    <property type="term" value="P:DNA repair"/>
    <property type="evidence" value="ECO:0007669"/>
    <property type="project" value="UniProtKB-KW"/>
</dbReference>
<keyword evidence="5" id="KW-0378">Hydrolase</keyword>
<keyword evidence="9" id="KW-0411">Iron-sulfur</keyword>
<dbReference type="PROSITE" id="PS51193">
    <property type="entry name" value="HELICASE_ATP_BIND_2"/>
    <property type="match status" value="1"/>
</dbReference>
<dbReference type="Pfam" id="PF06733">
    <property type="entry name" value="DEAD_2"/>
    <property type="match status" value="1"/>
</dbReference>
<evidence type="ECO:0000256" key="11">
    <source>
        <dbReference type="ARBA" id="ARBA00023204"/>
    </source>
</evidence>
<sequence length="668" mass="75238">MSVGSEVEARLFFAHEQIRDSQKEMVSDGIIALREGGFLLAAAPTGIGKTAAALASVFEVVNFYNANPEVPKILFMTGRQSQHRIVVDTVRQINSKLPSGIPRIRLVDIIGREGMCEVIDKSTGQCSCEEGVVESARRARRVDLEEFILEEPRHVDQVIKEGRARRICAWATARSSVRDAHILVCDYNHVFIEGVMENSLPIMGVSLENTILIVDEAHNLPDRIRSGLERRVTKNVFQRALDDINEHKENLENTAKQLELSDSKSLDEAILLEKQVRALKDDSGLNNWFEGKKTEIESSQRDDLRVETSEFLDAIASAIDGVEGDELEDGISRIRRMNRRLLSVVIDEDDSIEEDEQNDCIRLAEILDICIRYRDSPALALVFDRLNGDIPRVTSHLLDPSVVGRPIFEQCAGSILMSGTLFPPNMYSDILGIPEEKSTCKEYESGFPPENRPILIASDVTSKFTERDASYSSIRDHIQSVLEKTKGNVAVFAPSYAMLDRICEDVYTFGKVDGIERRRMSKKEVERTIARLYEMRAMGRESVLFGVLSGKLSEGIDYSENILSAVVCVGLPLPPPSARQDALLEYYTRRFGRSKAWKYASLQPAVNSVLQALGRPIRNSEDKAIVVLLEKRFLERRVGDCMPKSMHTRQTTNPLRTSKHVERFFEMK</sequence>
<keyword evidence="11" id="KW-0234">DNA repair</keyword>
<evidence type="ECO:0000259" key="14">
    <source>
        <dbReference type="PROSITE" id="PS51193"/>
    </source>
</evidence>
<dbReference type="GO" id="GO:0043139">
    <property type="term" value="F:5'-3' DNA helicase activity"/>
    <property type="evidence" value="ECO:0007669"/>
    <property type="project" value="UniProtKB-EC"/>
</dbReference>
<dbReference type="GO" id="GO:0046872">
    <property type="term" value="F:metal ion binding"/>
    <property type="evidence" value="ECO:0007669"/>
    <property type="project" value="UniProtKB-KW"/>
</dbReference>
<dbReference type="SMART" id="SM00488">
    <property type="entry name" value="DEXDc2"/>
    <property type="match status" value="1"/>
</dbReference>
<keyword evidence="13" id="KW-0175">Coiled coil</keyword>
<dbReference type="SUPFAM" id="SSF52540">
    <property type="entry name" value="P-loop containing nucleoside triphosphate hydrolases"/>
    <property type="match status" value="1"/>
</dbReference>
<dbReference type="InterPro" id="IPR010614">
    <property type="entry name" value="RAD3-like_helicase_DEAD"/>
</dbReference>
<dbReference type="InterPro" id="IPR014013">
    <property type="entry name" value="Helic_SF1/SF2_ATP-bd_DinG/Rad3"/>
</dbReference>
<gene>
    <name evidence="15" type="ORF">METZ01_LOCUS43457</name>
</gene>
<keyword evidence="2" id="KW-0479">Metal-binding</keyword>
<keyword evidence="7" id="KW-0067">ATP-binding</keyword>
<dbReference type="Pfam" id="PF13307">
    <property type="entry name" value="Helicase_C_2"/>
    <property type="match status" value="1"/>
</dbReference>
<name>A0A381RNX6_9ZZZZ</name>